<feature type="region of interest" description="Disordered" evidence="1">
    <location>
        <begin position="68"/>
        <end position="101"/>
    </location>
</feature>
<accession>A0ABR0HF69</accession>
<organism evidence="2 3">
    <name type="scientific">Podospora pseudopauciseta</name>
    <dbReference type="NCBI Taxonomy" id="2093780"/>
    <lineage>
        <taxon>Eukaryota</taxon>
        <taxon>Fungi</taxon>
        <taxon>Dikarya</taxon>
        <taxon>Ascomycota</taxon>
        <taxon>Pezizomycotina</taxon>
        <taxon>Sordariomycetes</taxon>
        <taxon>Sordariomycetidae</taxon>
        <taxon>Sordariales</taxon>
        <taxon>Podosporaceae</taxon>
        <taxon>Podospora</taxon>
    </lineage>
</organism>
<keyword evidence="3" id="KW-1185">Reference proteome</keyword>
<evidence type="ECO:0000256" key="1">
    <source>
        <dbReference type="SAM" id="MobiDB-lite"/>
    </source>
</evidence>
<dbReference type="GeneID" id="87931060"/>
<sequence length="262" mass="29342">MGKVVEALHLGSEQILNEGHFCSVLGLTATSIGFLNPAAKAQDKTRYRKTVNLGTNALAFFASHRFRPSSAPPLARSTSKQRKEAPKIVPPAGEAPAPSPLVDESPALVKAYDPAKYYRDRALWSKCAKSDLLQFFADFEEFRAEGHNFTPQEVHQAVLEALESAKQRPKDAQRVIPEDFLEIFDDRSALPDHQWAVVDAALYLGKCCFKERAVAGSQISFQPSDLEDINFRKTVILMAITGIRDMKPWLLEQKRMKQSRKQ</sequence>
<evidence type="ECO:0000313" key="2">
    <source>
        <dbReference type="EMBL" id="KAK4666710.1"/>
    </source>
</evidence>
<reference evidence="2 3" key="1">
    <citation type="journal article" date="2023" name="bioRxiv">
        <title>High-quality genome assemblies of four members of thePodospora anserinaspecies complex.</title>
        <authorList>
            <person name="Ament-Velasquez S.L."/>
            <person name="Vogan A.A."/>
            <person name="Wallerman O."/>
            <person name="Hartmann F."/>
            <person name="Gautier V."/>
            <person name="Silar P."/>
            <person name="Giraud T."/>
            <person name="Johannesson H."/>
        </authorList>
    </citation>
    <scope>NUCLEOTIDE SEQUENCE [LARGE SCALE GENOMIC DNA]</scope>
    <source>
        <strain evidence="2 3">CBS 411.78</strain>
    </source>
</reference>
<dbReference type="RefSeq" id="XP_062766676.1">
    <property type="nucleotide sequence ID" value="XM_062910717.1"/>
</dbReference>
<dbReference type="Proteomes" id="UP001326199">
    <property type="component" value="Unassembled WGS sequence"/>
</dbReference>
<protein>
    <submittedName>
        <fullName evidence="2">Uncharacterized protein</fullName>
    </submittedName>
</protein>
<name>A0ABR0HF69_9PEZI</name>
<proteinExistence type="predicted"/>
<evidence type="ECO:0000313" key="3">
    <source>
        <dbReference type="Proteomes" id="UP001326199"/>
    </source>
</evidence>
<comment type="caution">
    <text evidence="2">The sequence shown here is derived from an EMBL/GenBank/DDBJ whole genome shotgun (WGS) entry which is preliminary data.</text>
</comment>
<dbReference type="EMBL" id="JAFFHB010000004">
    <property type="protein sequence ID" value="KAK4666710.1"/>
    <property type="molecule type" value="Genomic_DNA"/>
</dbReference>
<gene>
    <name evidence="2" type="ORF">QC763_302742</name>
</gene>